<gene>
    <name evidence="4" type="ORF">HYPSUDRAFT_71604</name>
</gene>
<evidence type="ECO:0000313" key="5">
    <source>
        <dbReference type="Proteomes" id="UP000054270"/>
    </source>
</evidence>
<name>A0A0D2P6Q5_HYPSF</name>
<feature type="domain" description="DUF3533" evidence="3">
    <location>
        <begin position="93"/>
        <end position="454"/>
    </location>
</feature>
<dbReference type="EMBL" id="KN817628">
    <property type="protein sequence ID" value="KJA16085.1"/>
    <property type="molecule type" value="Genomic_DNA"/>
</dbReference>
<accession>A0A0D2P6Q5</accession>
<dbReference type="PANTHER" id="PTHR34814:SF1">
    <property type="entry name" value="NITROSOGUANIDINE RESISTANCE PROTEIN SNG1"/>
    <property type="match status" value="1"/>
</dbReference>
<feature type="region of interest" description="Disordered" evidence="1">
    <location>
        <begin position="1"/>
        <end position="35"/>
    </location>
</feature>
<proteinExistence type="predicted"/>
<sequence length="484" mass="53877">MLFGSDSTSRSNTLHDSRSAATTLRTADPPTPVHTLSKGTVKLANYGQISERSTQASVPTSPLFTKRFRARGDPEVSRARMIYLKTYVSGLSLVIVTIFVVFSIYWGALWKVPAHPLKGWIVDFDGADVGRTISEGLLREPAIYIKWDSFPGSQFANGIPEVIEAVKQDQTWIVVVINENATSDLQIATASPTALYNGSDAITVYAAEARNENAYRDFIRPLVQTALDKLTLQIAIQLASQLSSSSDLASLLSISPQTVVSPISYTIVNLIPFDQPVASAVVFVGLIYLLILSFFIVMIAHGAREASGIDKILRLRSLIIVRLVSSMFGYFFLSLFYALLNLAFKIDLTRRYGNWGFIIFWMLNWIGMLSVGLALESLITLLTPKFIPFFMILWIIVNVSVCVFPITVLPRIYHYGYAVPFYNISNSIRSIAFGTRNTLGLNFGVLFAWVVISCVTLPLVQWYVRRGQRRAIENSEGPSLLEKR</sequence>
<evidence type="ECO:0000313" key="4">
    <source>
        <dbReference type="EMBL" id="KJA16085.1"/>
    </source>
</evidence>
<dbReference type="OMA" id="RDYNAVN"/>
<dbReference type="Pfam" id="PF12051">
    <property type="entry name" value="DUF3533"/>
    <property type="match status" value="1"/>
</dbReference>
<dbReference type="Proteomes" id="UP000054270">
    <property type="component" value="Unassembled WGS sequence"/>
</dbReference>
<dbReference type="PANTHER" id="PTHR34814">
    <property type="entry name" value="NITROSOGUANIDINE RESISTANCE PROTEIN SNG1"/>
    <property type="match status" value="1"/>
</dbReference>
<dbReference type="OrthoDB" id="2140105at2759"/>
<reference evidence="5" key="1">
    <citation type="submission" date="2014-04" db="EMBL/GenBank/DDBJ databases">
        <title>Evolutionary Origins and Diversification of the Mycorrhizal Mutualists.</title>
        <authorList>
            <consortium name="DOE Joint Genome Institute"/>
            <consortium name="Mycorrhizal Genomics Consortium"/>
            <person name="Kohler A."/>
            <person name="Kuo A."/>
            <person name="Nagy L.G."/>
            <person name="Floudas D."/>
            <person name="Copeland A."/>
            <person name="Barry K.W."/>
            <person name="Cichocki N."/>
            <person name="Veneault-Fourrey C."/>
            <person name="LaButti K."/>
            <person name="Lindquist E.A."/>
            <person name="Lipzen A."/>
            <person name="Lundell T."/>
            <person name="Morin E."/>
            <person name="Murat C."/>
            <person name="Riley R."/>
            <person name="Ohm R."/>
            <person name="Sun H."/>
            <person name="Tunlid A."/>
            <person name="Henrissat B."/>
            <person name="Grigoriev I.V."/>
            <person name="Hibbett D.S."/>
            <person name="Martin F."/>
        </authorList>
    </citation>
    <scope>NUCLEOTIDE SEQUENCE [LARGE SCALE GENOMIC DNA]</scope>
    <source>
        <strain evidence="5">FD-334 SS-4</strain>
    </source>
</reference>
<dbReference type="InterPro" id="IPR022703">
    <property type="entry name" value="DUF3533"/>
</dbReference>
<feature type="transmembrane region" description="Helical" evidence="2">
    <location>
        <begin position="387"/>
        <end position="413"/>
    </location>
</feature>
<dbReference type="AlphaFoldDB" id="A0A0D2P6Q5"/>
<keyword evidence="2" id="KW-1133">Transmembrane helix</keyword>
<dbReference type="STRING" id="945553.A0A0D2P6Q5"/>
<feature type="transmembrane region" description="Helical" evidence="2">
    <location>
        <begin position="87"/>
        <end position="108"/>
    </location>
</feature>
<organism evidence="4 5">
    <name type="scientific">Hypholoma sublateritium (strain FD-334 SS-4)</name>
    <dbReference type="NCBI Taxonomy" id="945553"/>
    <lineage>
        <taxon>Eukaryota</taxon>
        <taxon>Fungi</taxon>
        <taxon>Dikarya</taxon>
        <taxon>Basidiomycota</taxon>
        <taxon>Agaricomycotina</taxon>
        <taxon>Agaricomycetes</taxon>
        <taxon>Agaricomycetidae</taxon>
        <taxon>Agaricales</taxon>
        <taxon>Agaricineae</taxon>
        <taxon>Strophariaceae</taxon>
        <taxon>Hypholoma</taxon>
    </lineage>
</organism>
<feature type="compositionally biased region" description="Polar residues" evidence="1">
    <location>
        <begin position="1"/>
        <end position="12"/>
    </location>
</feature>
<feature type="transmembrane region" description="Helical" evidence="2">
    <location>
        <begin position="443"/>
        <end position="464"/>
    </location>
</feature>
<keyword evidence="2" id="KW-0812">Transmembrane</keyword>
<feature type="transmembrane region" description="Helical" evidence="2">
    <location>
        <begin position="319"/>
        <end position="340"/>
    </location>
</feature>
<feature type="transmembrane region" description="Helical" evidence="2">
    <location>
        <begin position="277"/>
        <end position="299"/>
    </location>
</feature>
<evidence type="ECO:0000256" key="1">
    <source>
        <dbReference type="SAM" id="MobiDB-lite"/>
    </source>
</evidence>
<dbReference type="InterPro" id="IPR053001">
    <property type="entry name" value="MNNG_permease-like"/>
</dbReference>
<protein>
    <recommendedName>
        <fullName evidence="3">DUF3533 domain-containing protein</fullName>
    </recommendedName>
</protein>
<evidence type="ECO:0000259" key="3">
    <source>
        <dbReference type="Pfam" id="PF12051"/>
    </source>
</evidence>
<evidence type="ECO:0000256" key="2">
    <source>
        <dbReference type="SAM" id="Phobius"/>
    </source>
</evidence>
<feature type="transmembrane region" description="Helical" evidence="2">
    <location>
        <begin position="352"/>
        <end position="375"/>
    </location>
</feature>
<keyword evidence="5" id="KW-1185">Reference proteome</keyword>
<keyword evidence="2" id="KW-0472">Membrane</keyword>
<dbReference type="GO" id="GO:0016020">
    <property type="term" value="C:membrane"/>
    <property type="evidence" value="ECO:0007669"/>
    <property type="project" value="TreeGrafter"/>
</dbReference>